<comment type="subcellular location">
    <subcellularLocation>
        <location evidence="1">Membrane</location>
    </subcellularLocation>
</comment>
<evidence type="ECO:0000313" key="7">
    <source>
        <dbReference type="Proteomes" id="UP001623592"/>
    </source>
</evidence>
<proteinExistence type="inferred from homology"/>
<dbReference type="Proteomes" id="UP001623592">
    <property type="component" value="Unassembled WGS sequence"/>
</dbReference>
<dbReference type="InterPro" id="IPR001460">
    <property type="entry name" value="PCN-bd_Tpept"/>
</dbReference>
<dbReference type="SUPFAM" id="SSF56601">
    <property type="entry name" value="beta-lactamase/transpeptidase-like"/>
    <property type="match status" value="1"/>
</dbReference>
<reference evidence="6 7" key="1">
    <citation type="submission" date="2024-11" db="EMBL/GenBank/DDBJ databases">
        <authorList>
            <person name="Heng Y.C."/>
            <person name="Lim A.C.H."/>
            <person name="Lee J.K.Y."/>
            <person name="Kittelmann S."/>
        </authorList>
    </citation>
    <scope>NUCLEOTIDE SEQUENCE [LARGE SCALE GENOMIC DNA]</scope>
    <source>
        <strain evidence="6 7">WILCCON 0114</strain>
    </source>
</reference>
<evidence type="ECO:0000313" key="6">
    <source>
        <dbReference type="EMBL" id="MFL0252524.1"/>
    </source>
</evidence>
<name>A0ABW8TNE7_9CLOT</name>
<dbReference type="Gene3D" id="3.90.1310.10">
    <property type="entry name" value="Penicillin-binding protein 2a (Domain 2)"/>
    <property type="match status" value="1"/>
</dbReference>
<protein>
    <submittedName>
        <fullName evidence="6">Peptidoglycan D,D-transpeptidase FtsI family protein</fullName>
    </submittedName>
</protein>
<feature type="domain" description="Penicillin-binding protein dimerisation" evidence="5">
    <location>
        <begin position="22"/>
        <end position="176"/>
    </location>
</feature>
<evidence type="ECO:0000256" key="2">
    <source>
        <dbReference type="ARBA" id="ARBA00007171"/>
    </source>
</evidence>
<accession>A0ABW8TNE7</accession>
<dbReference type="RefSeq" id="WP_406789259.1">
    <property type="nucleotide sequence ID" value="NZ_JBJIAA010000018.1"/>
</dbReference>
<dbReference type="EMBL" id="JBJIAA010000018">
    <property type="protein sequence ID" value="MFL0252524.1"/>
    <property type="molecule type" value="Genomic_DNA"/>
</dbReference>
<keyword evidence="3" id="KW-0472">Membrane</keyword>
<dbReference type="InterPro" id="IPR036138">
    <property type="entry name" value="PBP_dimer_sf"/>
</dbReference>
<feature type="domain" description="Penicillin-binding protein transpeptidase" evidence="4">
    <location>
        <begin position="225"/>
        <end position="549"/>
    </location>
</feature>
<sequence length="578" mass="62903">MVAKADTYKQAALKQRTIDITISPKRGNILDRNGEILATSLSAFRIDVDMNALTDSLKKKNMSKDGLINKLASILNMTSTKIKNTLYPERSDGSKIKFAILARQVDKSQSDKIKALGLNGLIISSDTKREYPNNNFASNVLGYTNLEGNGVTGVELSYNKELSGIPGRKQLETDKNKSQLPYNDSLYVAPIDGKDIVLTIDKQIQLFAEKAAEQALSENRAKSVTITIMDPSNGEILAMVNKPDFNPNNPNAKPPSGVTQTIPELWQNSAVQANFEPGSIFKVLTAYTGLATGVVKDPTAYAYECNGVKYIDKHPINCWRPEGHGGENFFDILKNSCNVGFMELGAQIGKQNLYNYIKLFGLGQKTGIDLPGEASGMVRNVSKETNVDLATEAFGQGVSLTSVQYMAAFNAVANGGTWIRPHIMKEIKHTKDGKLVTDKNYDNLGKKNILDPNLVKTLKVGLREVVSDPHGVGHNADIPNYNIAGKTGTAQIALKTGGYDHSKYMASFAGMAPVDNPKITMLISVNQPNSENDSYYASTVAAPVAKTLYSEIFNYLISKGELNLPTSPDTQSNQTPSN</sequence>
<dbReference type="InterPro" id="IPR005311">
    <property type="entry name" value="PBP_dimer"/>
</dbReference>
<dbReference type="InterPro" id="IPR012338">
    <property type="entry name" value="Beta-lactam/transpept-like"/>
</dbReference>
<evidence type="ECO:0000256" key="1">
    <source>
        <dbReference type="ARBA" id="ARBA00004370"/>
    </source>
</evidence>
<dbReference type="Gene3D" id="3.40.710.10">
    <property type="entry name" value="DD-peptidase/beta-lactamase superfamily"/>
    <property type="match status" value="1"/>
</dbReference>
<gene>
    <name evidence="6" type="ORF">ACJDT4_19100</name>
</gene>
<keyword evidence="7" id="KW-1185">Reference proteome</keyword>
<dbReference type="Pfam" id="PF03717">
    <property type="entry name" value="PBP_dimer"/>
    <property type="match status" value="1"/>
</dbReference>
<organism evidence="6 7">
    <name type="scientific">Clostridium neuense</name>
    <dbReference type="NCBI Taxonomy" id="1728934"/>
    <lineage>
        <taxon>Bacteria</taxon>
        <taxon>Bacillati</taxon>
        <taxon>Bacillota</taxon>
        <taxon>Clostridia</taxon>
        <taxon>Eubacteriales</taxon>
        <taxon>Clostridiaceae</taxon>
        <taxon>Clostridium</taxon>
    </lineage>
</organism>
<dbReference type="Pfam" id="PF00905">
    <property type="entry name" value="Transpeptidase"/>
    <property type="match status" value="1"/>
</dbReference>
<dbReference type="PANTHER" id="PTHR30627:SF1">
    <property type="entry name" value="PEPTIDOGLYCAN D,D-TRANSPEPTIDASE FTSI"/>
    <property type="match status" value="1"/>
</dbReference>
<evidence type="ECO:0000259" key="4">
    <source>
        <dbReference type="Pfam" id="PF00905"/>
    </source>
</evidence>
<evidence type="ECO:0000259" key="5">
    <source>
        <dbReference type="Pfam" id="PF03717"/>
    </source>
</evidence>
<dbReference type="SUPFAM" id="SSF56519">
    <property type="entry name" value="Penicillin binding protein dimerisation domain"/>
    <property type="match status" value="1"/>
</dbReference>
<comment type="similarity">
    <text evidence="2">Belongs to the transpeptidase family.</text>
</comment>
<evidence type="ECO:0000256" key="3">
    <source>
        <dbReference type="ARBA" id="ARBA00023136"/>
    </source>
</evidence>
<dbReference type="Gene3D" id="3.30.450.330">
    <property type="match status" value="1"/>
</dbReference>
<dbReference type="PANTHER" id="PTHR30627">
    <property type="entry name" value="PEPTIDOGLYCAN D,D-TRANSPEPTIDASE"/>
    <property type="match status" value="1"/>
</dbReference>
<comment type="caution">
    <text evidence="6">The sequence shown here is derived from an EMBL/GenBank/DDBJ whole genome shotgun (WGS) entry which is preliminary data.</text>
</comment>
<dbReference type="InterPro" id="IPR050515">
    <property type="entry name" value="Beta-lactam/transpept"/>
</dbReference>